<dbReference type="UniPathway" id="UPA00148"/>
<dbReference type="OrthoDB" id="9780707at2"/>
<comment type="pathway">
    <text evidence="1">Cofactor biosynthesis; adenosylcobalamin biosynthesis.</text>
</comment>
<evidence type="ECO:0000256" key="3">
    <source>
        <dbReference type="ARBA" id="ARBA00023002"/>
    </source>
</evidence>
<dbReference type="Proteomes" id="UP000198604">
    <property type="component" value="Unassembled WGS sequence"/>
</dbReference>
<dbReference type="PANTHER" id="PTHR36925">
    <property type="entry name" value="COBALT-PRECORRIN-6A REDUCTASE"/>
    <property type="match status" value="1"/>
</dbReference>
<protein>
    <submittedName>
        <fullName evidence="4">Precorrin-6x reductase</fullName>
    </submittedName>
</protein>
<reference evidence="5" key="1">
    <citation type="submission" date="2015-03" db="EMBL/GenBank/DDBJ databases">
        <authorList>
            <person name="Urmite Genomes"/>
        </authorList>
    </citation>
    <scope>NUCLEOTIDE SEQUENCE [LARGE SCALE GENOMIC DNA]</scope>
    <source>
        <strain evidence="5">FF10</strain>
    </source>
</reference>
<dbReference type="RefSeq" id="WP_093651158.1">
    <property type="nucleotide sequence ID" value="NZ_CTEN01000004.1"/>
</dbReference>
<name>A0A0E4CTD5_9STRE</name>
<evidence type="ECO:0000256" key="2">
    <source>
        <dbReference type="ARBA" id="ARBA00022573"/>
    </source>
</evidence>
<dbReference type="Pfam" id="PF02571">
    <property type="entry name" value="CbiJ"/>
    <property type="match status" value="1"/>
</dbReference>
<keyword evidence="5" id="KW-1185">Reference proteome</keyword>
<organism evidence="4 5">
    <name type="scientific">Streptococcus varani</name>
    <dbReference type="NCBI Taxonomy" id="1608583"/>
    <lineage>
        <taxon>Bacteria</taxon>
        <taxon>Bacillati</taxon>
        <taxon>Bacillota</taxon>
        <taxon>Bacilli</taxon>
        <taxon>Lactobacillales</taxon>
        <taxon>Streptococcaceae</taxon>
        <taxon>Streptococcus</taxon>
    </lineage>
</organism>
<evidence type="ECO:0000313" key="5">
    <source>
        <dbReference type="Proteomes" id="UP000198604"/>
    </source>
</evidence>
<dbReference type="PANTHER" id="PTHR36925:SF1">
    <property type="entry name" value="COBALT-PRECORRIN-6A REDUCTASE"/>
    <property type="match status" value="1"/>
</dbReference>
<sequence length="249" mass="27478">MMKLLLGGTSDSTAILKLLKELNIPVTSSVVTDYGRHLASQFGQAVIQGRMSAEDMANFIKCNHVDEIIDATHPFANLVSLEAIKAAEMENISYMRYERPSTTDLTDALVVHSTEEAIKLILRKEYKSIYLGTGSKTLPLFVESLPGVRIVARVLPTSDVVLACEKIGLVADQIDAIKAPFSKKCNKELILRSKAQVFVTKESGSVGGIREKIEACQELEIDCIVISRPEINYPQMVSSIKDLKKYLCN</sequence>
<dbReference type="STRING" id="1608583.BN1356_01971"/>
<dbReference type="GO" id="GO:0016994">
    <property type="term" value="F:precorrin-6A reductase activity"/>
    <property type="evidence" value="ECO:0007669"/>
    <property type="project" value="InterPro"/>
</dbReference>
<dbReference type="GO" id="GO:0009236">
    <property type="term" value="P:cobalamin biosynthetic process"/>
    <property type="evidence" value="ECO:0007669"/>
    <property type="project" value="UniProtKB-UniPathway"/>
</dbReference>
<keyword evidence="3" id="KW-0560">Oxidoreductase</keyword>
<evidence type="ECO:0000256" key="1">
    <source>
        <dbReference type="ARBA" id="ARBA00004953"/>
    </source>
</evidence>
<dbReference type="PROSITE" id="PS51014">
    <property type="entry name" value="COBK_CBIJ"/>
    <property type="match status" value="1"/>
</dbReference>
<proteinExistence type="predicted"/>
<keyword evidence="2" id="KW-0169">Cobalamin biosynthesis</keyword>
<accession>A0A0E4CTD5</accession>
<dbReference type="AlphaFoldDB" id="A0A0E4CTD5"/>
<evidence type="ECO:0000313" key="4">
    <source>
        <dbReference type="EMBL" id="CQR25629.1"/>
    </source>
</evidence>
<dbReference type="InterPro" id="IPR003723">
    <property type="entry name" value="Precorrin-6x_reduct"/>
</dbReference>
<dbReference type="EMBL" id="CTEN01000004">
    <property type="protein sequence ID" value="CQR25629.1"/>
    <property type="molecule type" value="Genomic_DNA"/>
</dbReference>
<dbReference type="NCBIfam" id="TIGR00715">
    <property type="entry name" value="precor6x_red"/>
    <property type="match status" value="1"/>
</dbReference>
<gene>
    <name evidence="4" type="ORF">BN1356_01971</name>
</gene>